<evidence type="ECO:0000313" key="1">
    <source>
        <dbReference type="EMBL" id="MFM9331802.1"/>
    </source>
</evidence>
<dbReference type="EMBL" id="JBJURJ010000022">
    <property type="protein sequence ID" value="MFM9331802.1"/>
    <property type="molecule type" value="Genomic_DNA"/>
</dbReference>
<accession>A0ACC7P8U8</accession>
<dbReference type="EC" id="2.4.-.-" evidence="1"/>
<gene>
    <name evidence="1" type="ORF">ACI1P1_26230</name>
</gene>
<sequence>MSGKRIVVVNHVAELGGAERVLMDMLAHLDKEKFQVEMIFLSEGRLVEAAKGFGCNVHVVNSGRIRSPREYWKSISFIRRVIRQSGAQMVVSWAPKPHFYGGVAAMLEGKPSIWWQHGVPTGTLFDKVVSRIPAEAILCPSQSVRDAQASLSPKKYVDVNYPGINKETFFYSSELRTAIRREYNIPEDAFVFAFIGRLQRWKRTDVVIEAFKEALAGQHARLLIVGGAQFGVEKDYEAGLKDLVARSGLEEQVIFAGHQHQVERFISASDAVVHSSLFEPFGMVVVEAMAAGRPVLAVGKGGPAEIIRHGVDGYLYDGSAEELARYMAEVYGDRNLTRRVGDEAKKTIDSRFTARIMADRFAHVMEERMANG</sequence>
<reference evidence="1" key="1">
    <citation type="submission" date="2024-12" db="EMBL/GenBank/DDBJ databases">
        <authorList>
            <person name="Wu N."/>
        </authorList>
    </citation>
    <scope>NUCLEOTIDE SEQUENCE</scope>
    <source>
        <strain evidence="1">P15</strain>
    </source>
</reference>
<keyword evidence="1" id="KW-0328">Glycosyltransferase</keyword>
<organism evidence="1 2">
    <name type="scientific">Paenibacillus mesotrionivorans</name>
    <dbReference type="NCBI Taxonomy" id="3160968"/>
    <lineage>
        <taxon>Bacteria</taxon>
        <taxon>Bacillati</taxon>
        <taxon>Bacillota</taxon>
        <taxon>Bacilli</taxon>
        <taxon>Bacillales</taxon>
        <taxon>Paenibacillaceae</taxon>
        <taxon>Paenibacillus</taxon>
    </lineage>
</organism>
<proteinExistence type="predicted"/>
<evidence type="ECO:0000313" key="2">
    <source>
        <dbReference type="Proteomes" id="UP001631969"/>
    </source>
</evidence>
<comment type="caution">
    <text evidence="1">The sequence shown here is derived from an EMBL/GenBank/DDBJ whole genome shotgun (WGS) entry which is preliminary data.</text>
</comment>
<dbReference type="Proteomes" id="UP001631969">
    <property type="component" value="Unassembled WGS sequence"/>
</dbReference>
<protein>
    <submittedName>
        <fullName evidence="1">Glycosyltransferase family 4 protein</fullName>
        <ecNumber evidence="1">2.4.-.-</ecNumber>
    </submittedName>
</protein>
<keyword evidence="2" id="KW-1185">Reference proteome</keyword>
<name>A0ACC7P8U8_9BACL</name>
<keyword evidence="1" id="KW-0808">Transferase</keyword>